<comment type="caution">
    <text evidence="1">The sequence shown here is derived from an EMBL/GenBank/DDBJ whole genome shotgun (WGS) entry which is preliminary data.</text>
</comment>
<dbReference type="Pfam" id="PF06199">
    <property type="entry name" value="Phage_tail_2"/>
    <property type="match status" value="1"/>
</dbReference>
<sequence>MARATTMKYEEMILEVEFDASGSPGVYAAICGLTDVTINRTSNIDTSEVPDCDDESLPVSLERQVRSQEVTFSGTGVWALQSHEKMLDWWYSGASLNCRLRNVKAENDGAVGDTYIEAGPAILANLNNSRTKGQKVSAEIEGQFDGVPTRTLVASGT</sequence>
<gene>
    <name evidence="1" type="ORF">NA8A_23534</name>
</gene>
<dbReference type="AlphaFoldDB" id="K2PFX3"/>
<organism evidence="1 2">
    <name type="scientific">Nitratireductor indicus C115</name>
    <dbReference type="NCBI Taxonomy" id="1231190"/>
    <lineage>
        <taxon>Bacteria</taxon>
        <taxon>Pseudomonadati</taxon>
        <taxon>Pseudomonadota</taxon>
        <taxon>Alphaproteobacteria</taxon>
        <taxon>Hyphomicrobiales</taxon>
        <taxon>Phyllobacteriaceae</taxon>
        <taxon>Nitratireductor</taxon>
    </lineage>
</organism>
<dbReference type="STRING" id="721133.SAMN05216176_12514"/>
<protein>
    <recommendedName>
        <fullName evidence="3">Phage major tail protein 2</fullName>
    </recommendedName>
</protein>
<keyword evidence="2" id="KW-1185">Reference proteome</keyword>
<dbReference type="EMBL" id="AMSI01000034">
    <property type="protein sequence ID" value="EKF39917.1"/>
    <property type="molecule type" value="Genomic_DNA"/>
</dbReference>
<dbReference type="PATRIC" id="fig|1231190.3.peg.4841"/>
<evidence type="ECO:0008006" key="3">
    <source>
        <dbReference type="Google" id="ProtNLM"/>
    </source>
</evidence>
<dbReference type="Proteomes" id="UP000007374">
    <property type="component" value="Unassembled WGS sequence"/>
</dbReference>
<proteinExistence type="predicted"/>
<dbReference type="InterPro" id="IPR011855">
    <property type="entry name" value="Phgtail_TP901_1"/>
</dbReference>
<accession>K2PFX3</accession>
<evidence type="ECO:0000313" key="2">
    <source>
        <dbReference type="Proteomes" id="UP000007374"/>
    </source>
</evidence>
<dbReference type="OrthoDB" id="7772034at2"/>
<evidence type="ECO:0000313" key="1">
    <source>
        <dbReference type="EMBL" id="EKF39917.1"/>
    </source>
</evidence>
<dbReference type="eggNOG" id="COG5437">
    <property type="taxonomic scope" value="Bacteria"/>
</dbReference>
<name>K2PFX3_9HYPH</name>
<dbReference type="RefSeq" id="WP_009452944.1">
    <property type="nucleotide sequence ID" value="NZ_AMSI01000034.1"/>
</dbReference>
<reference evidence="1 2" key="1">
    <citation type="journal article" date="2012" name="J. Bacteriol.">
        <title>Genome Sequence of Nitratireductor indicus Type Strain C115.</title>
        <authorList>
            <person name="Lai Q."/>
            <person name="Li G."/>
            <person name="Yu Z."/>
            <person name="Shao Z."/>
        </authorList>
    </citation>
    <scope>NUCLEOTIDE SEQUENCE [LARGE SCALE GENOMIC DNA]</scope>
    <source>
        <strain evidence="1 2">C115</strain>
    </source>
</reference>